<dbReference type="CDD" id="cd00063">
    <property type="entry name" value="FN3"/>
    <property type="match status" value="5"/>
</dbReference>
<dbReference type="Proteomes" id="UP000261340">
    <property type="component" value="Unplaced"/>
</dbReference>
<feature type="domain" description="Ig-like" evidence="5">
    <location>
        <begin position="168"/>
        <end position="270"/>
    </location>
</feature>
<dbReference type="FunFam" id="2.60.40.10:FF:000069">
    <property type="entry name" value="Alpha-protein kinase 3"/>
    <property type="match status" value="1"/>
</dbReference>
<dbReference type="SUPFAM" id="SSF48726">
    <property type="entry name" value="Immunoglobulin"/>
    <property type="match status" value="4"/>
</dbReference>
<feature type="domain" description="Ig-like" evidence="5">
    <location>
        <begin position="65"/>
        <end position="154"/>
    </location>
</feature>
<dbReference type="SMART" id="SM00408">
    <property type="entry name" value="IGc2"/>
    <property type="match status" value="2"/>
</dbReference>
<dbReference type="InterPro" id="IPR013098">
    <property type="entry name" value="Ig_I-set"/>
</dbReference>
<dbReference type="PANTHER" id="PTHR13817">
    <property type="entry name" value="TITIN"/>
    <property type="match status" value="1"/>
</dbReference>
<dbReference type="FunFam" id="2.60.40.10:FF:000192">
    <property type="entry name" value="Myomesin 1"/>
    <property type="match status" value="1"/>
</dbReference>
<reference evidence="7" key="1">
    <citation type="submission" date="2025-08" db="UniProtKB">
        <authorList>
            <consortium name="Ensembl"/>
        </authorList>
    </citation>
    <scope>IDENTIFICATION</scope>
</reference>
<evidence type="ECO:0000256" key="3">
    <source>
        <dbReference type="ARBA" id="ARBA00023319"/>
    </source>
</evidence>
<dbReference type="InterPro" id="IPR036116">
    <property type="entry name" value="FN3_sf"/>
</dbReference>
<dbReference type="InterPro" id="IPR007110">
    <property type="entry name" value="Ig-like_dom"/>
</dbReference>
<evidence type="ECO:0000256" key="4">
    <source>
        <dbReference type="SAM" id="MobiDB-lite"/>
    </source>
</evidence>
<evidence type="ECO:0000259" key="6">
    <source>
        <dbReference type="PROSITE" id="PS50853"/>
    </source>
</evidence>
<dbReference type="InterPro" id="IPR003961">
    <property type="entry name" value="FN3_dom"/>
</dbReference>
<dbReference type="Pfam" id="PF07679">
    <property type="entry name" value="I-set"/>
    <property type="match status" value="3"/>
</dbReference>
<feature type="domain" description="Fibronectin type-III" evidence="6">
    <location>
        <begin position="405"/>
        <end position="500"/>
    </location>
</feature>
<keyword evidence="2" id="KW-0514">Muscle protein</keyword>
<dbReference type="FunFam" id="2.60.40.10:FF:000179">
    <property type="entry name" value="Myomesin 2"/>
    <property type="match status" value="1"/>
</dbReference>
<reference evidence="7" key="2">
    <citation type="submission" date="2025-09" db="UniProtKB">
        <authorList>
            <consortium name="Ensembl"/>
        </authorList>
    </citation>
    <scope>IDENTIFICATION</scope>
</reference>
<dbReference type="GeneTree" id="ENSGT00940000157057"/>
<keyword evidence="3" id="KW-0393">Immunoglobulin domain</keyword>
<dbReference type="InterPro" id="IPR036179">
    <property type="entry name" value="Ig-like_dom_sf"/>
</dbReference>
<dbReference type="SMART" id="SM00409">
    <property type="entry name" value="IG"/>
    <property type="match status" value="5"/>
</dbReference>
<feature type="domain" description="Fibronectin type-III" evidence="6">
    <location>
        <begin position="611"/>
        <end position="710"/>
    </location>
</feature>
<feature type="domain" description="Ig-like" evidence="5">
    <location>
        <begin position="1152"/>
        <end position="1258"/>
    </location>
</feature>
<dbReference type="PROSITE" id="PS50835">
    <property type="entry name" value="IG_LIKE"/>
    <property type="match status" value="4"/>
</dbReference>
<dbReference type="FunFam" id="2.60.40.10:FF:000134">
    <property type="entry name" value="Myomesin 1"/>
    <property type="match status" value="1"/>
</dbReference>
<proteinExistence type="predicted"/>
<dbReference type="FunFam" id="2.60.40.10:FF:000124">
    <property type="entry name" value="Myomesin 1"/>
    <property type="match status" value="1"/>
</dbReference>
<name>A0A3Q0RG42_AMPCI</name>
<organism evidence="7 8">
    <name type="scientific">Amphilophus citrinellus</name>
    <name type="common">Midas cichlid</name>
    <name type="synonym">Cichlasoma citrinellum</name>
    <dbReference type="NCBI Taxonomy" id="61819"/>
    <lineage>
        <taxon>Eukaryota</taxon>
        <taxon>Metazoa</taxon>
        <taxon>Chordata</taxon>
        <taxon>Craniata</taxon>
        <taxon>Vertebrata</taxon>
        <taxon>Euteleostomi</taxon>
        <taxon>Actinopterygii</taxon>
        <taxon>Neopterygii</taxon>
        <taxon>Teleostei</taxon>
        <taxon>Neoteleostei</taxon>
        <taxon>Acanthomorphata</taxon>
        <taxon>Ovalentaria</taxon>
        <taxon>Cichlomorphae</taxon>
        <taxon>Cichliformes</taxon>
        <taxon>Cichlidae</taxon>
        <taxon>New World cichlids</taxon>
        <taxon>Cichlasomatinae</taxon>
        <taxon>Heroini</taxon>
        <taxon>Amphilophus</taxon>
    </lineage>
</organism>
<feature type="compositionally biased region" description="Low complexity" evidence="4">
    <location>
        <begin position="1271"/>
        <end position="1296"/>
    </location>
</feature>
<dbReference type="GO" id="GO:0005198">
    <property type="term" value="F:structural molecule activity"/>
    <property type="evidence" value="ECO:0007669"/>
    <property type="project" value="UniProtKB-ARBA"/>
</dbReference>
<evidence type="ECO:0000256" key="1">
    <source>
        <dbReference type="ARBA" id="ARBA00022737"/>
    </source>
</evidence>
<keyword evidence="1" id="KW-0677">Repeat</keyword>
<keyword evidence="8" id="KW-1185">Reference proteome</keyword>
<dbReference type="InterPro" id="IPR003598">
    <property type="entry name" value="Ig_sub2"/>
</dbReference>
<dbReference type="PROSITE" id="PS50853">
    <property type="entry name" value="FN3"/>
    <property type="match status" value="5"/>
</dbReference>
<dbReference type="FunFam" id="2.60.40.10:FF:000197">
    <property type="entry name" value="Myomesin 1"/>
    <property type="match status" value="1"/>
</dbReference>
<dbReference type="SUPFAM" id="SSF49265">
    <property type="entry name" value="Fibronectin type III"/>
    <property type="match status" value="3"/>
</dbReference>
<dbReference type="Gene3D" id="2.60.40.10">
    <property type="entry name" value="Immunoglobulins"/>
    <property type="match status" value="10"/>
</dbReference>
<evidence type="ECO:0000259" key="5">
    <source>
        <dbReference type="PROSITE" id="PS50835"/>
    </source>
</evidence>
<accession>A0A3Q0RG42</accession>
<dbReference type="InterPro" id="IPR003599">
    <property type="entry name" value="Ig_sub"/>
</dbReference>
<dbReference type="InterPro" id="IPR050964">
    <property type="entry name" value="Striated_Muscle_Regulatory"/>
</dbReference>
<dbReference type="STRING" id="61819.ENSACIP00000007815"/>
<protein>
    <submittedName>
        <fullName evidence="7">Myomesin 2</fullName>
    </submittedName>
</protein>
<feature type="region of interest" description="Disordered" evidence="4">
    <location>
        <begin position="1271"/>
        <end position="1322"/>
    </location>
</feature>
<dbReference type="InterPro" id="IPR013783">
    <property type="entry name" value="Ig-like_fold"/>
</dbReference>
<dbReference type="OMA" id="EMFGPVF"/>
<evidence type="ECO:0000313" key="7">
    <source>
        <dbReference type="Ensembl" id="ENSACIP00000007815.1"/>
    </source>
</evidence>
<dbReference type="Pfam" id="PF00041">
    <property type="entry name" value="fn3"/>
    <property type="match status" value="5"/>
</dbReference>
<feature type="domain" description="Fibronectin type-III" evidence="6">
    <location>
        <begin position="713"/>
        <end position="809"/>
    </location>
</feature>
<feature type="domain" description="Fibronectin type-III" evidence="6">
    <location>
        <begin position="506"/>
        <end position="599"/>
    </location>
</feature>
<evidence type="ECO:0000256" key="2">
    <source>
        <dbReference type="ARBA" id="ARBA00023179"/>
    </source>
</evidence>
<dbReference type="PANTHER" id="PTHR13817:SF182">
    <property type="entry name" value="MYOMESIN-2"/>
    <property type="match status" value="1"/>
</dbReference>
<dbReference type="FunFam" id="2.60.40.10:FF:000222">
    <property type="entry name" value="Myomesin 1"/>
    <property type="match status" value="1"/>
</dbReference>
<evidence type="ECO:0000313" key="8">
    <source>
        <dbReference type="Proteomes" id="UP000261340"/>
    </source>
</evidence>
<sequence>MPKSCVSVLLVQQVTIYSVIMSVWLKRGNYNHEYHHKQSQYVVKEYSRTKLGDKYVHEEPMIRGPKFLVRLRSHTVFENTPIKIFCTVEGFPMPVVKWYKDGIILDLSSGRYIVEAKGGIHTLEIPRCSTDDTAQYTAVAVNLHGQASTQASVVVKMSFSLTLASMLPKIHYTKIHITFVEMFGPVFASEGESATLSATMTLDPNLANLQPEAQWYRDDTRLFESKWVKIDTGRGYTTLTLPNLYKDDEGLYTLRMVTKGGIATHSAFVSVADGPPPVPGAPGAPMDIEIHDANRDYVIVSWKPPNTTTEGPILGYFVDKCEVGTDNWSQCNDHPIKICKYPVSGLFEGHSYYFRVRAVNSHGISKPSRMSDPIATLDPTEFERLHGRLDVVSYHDEVEGNPPGAPSKIHASETDRTYVVLSWKAPEYSSKAPMWYYIEKCMVDSGAWQRVNTQVPIRSPRYAVFDLAEGKRYKFRILAANIYGTSEPSEPTGPIQTQELKGVPSAPGQVIATRETDTSVLIQWAPPKEPNNLIGYYIDQCVHGSKNWTSANHKPHKNTKFVVSGLTTGESYVFRVQAINELGLSDESQESAPLTVKAALSHTVIIATPSAPYDVALLYCDGHSMVLNWKKPLHSGGAKIKEYYVDKRRSGTTMWREVHIPPLTDRLYKVENLTEGAVYQFQVYAANLAGLGPASKHSEDFTCEAWTMPEPGPAYDLTVGEVRDNSLVVEWQKPVYTGSGPITGYHVEYAKKGTSDWITANEKAVSHRFLKVTGLEVGATYVLRVRAVNSAGVGMASMFKNDVGLCIEGSQEVSCVVDEKSGDIVLSFESCQMNEGSKFFWKKDYKEITDFSKGLVIKSEGSHSKLIFKNPDKEDFGTYSVSVTNTQGVSSSYAISTEELTKMLALSYDIRHPVIPLKSELAYKILERGRMRFWLQAEEISSKVTYNFFPNKMGHDVSTGIIEFIMDHFTEENQGTYTCQITDGGGKAQSSLVLIGAGKRGQVLLLSYHHHLKCDSKPVANLKKESQFHWYREDTEIIPDVKPDLGSGVYYKYFYTTLIIDDRGKDMSQINISGKIFDDAINKLSQLAGASAAELVINCTATGIQLQFHWLIDTQVVEPTEKDKGKYHIVITDPENSHKRTLDLSGDGQYFPSLISFPPESIPLFIDNSVVGGLPDVVTIMEKKTLSLTCTVCGDPKPQVSWLKNGSEVEPDDQYVVSLDQGKFASLTIKGVSMEDSGRYTMIVQNKYGGESVDIVVSVYRHGEKIPEAKPTLTPKTIIPPKLPIEMPQPKTQPAAPSTPSPAPSKAVPGKGMKSPTPSRRK</sequence>
<feature type="domain" description="Fibronectin type-III" evidence="6">
    <location>
        <begin position="284"/>
        <end position="379"/>
    </location>
</feature>
<dbReference type="FunFam" id="2.60.40.10:FF:000029">
    <property type="entry name" value="Myomesin 1"/>
    <property type="match status" value="3"/>
</dbReference>
<dbReference type="SMART" id="SM00060">
    <property type="entry name" value="FN3"/>
    <property type="match status" value="5"/>
</dbReference>
<dbReference type="PRINTS" id="PR00014">
    <property type="entry name" value="FNTYPEIII"/>
</dbReference>
<feature type="domain" description="Ig-like" evidence="5">
    <location>
        <begin position="808"/>
        <end position="901"/>
    </location>
</feature>
<dbReference type="Ensembl" id="ENSACIT00000008045.1">
    <property type="protein sequence ID" value="ENSACIP00000007815.1"/>
    <property type="gene ID" value="ENSACIG00000005981.1"/>
</dbReference>